<keyword evidence="3" id="KW-1185">Reference proteome</keyword>
<proteinExistence type="predicted"/>
<dbReference type="AlphaFoldDB" id="A0A9P9K5B9"/>
<evidence type="ECO:0000256" key="1">
    <source>
        <dbReference type="SAM" id="MobiDB-lite"/>
    </source>
</evidence>
<comment type="caution">
    <text evidence="2">The sequence shown here is derived from an EMBL/GenBank/DDBJ whole genome shotgun (WGS) entry which is preliminary data.</text>
</comment>
<accession>A0A9P9K5B9</accession>
<feature type="compositionally biased region" description="Low complexity" evidence="1">
    <location>
        <begin position="8"/>
        <end position="28"/>
    </location>
</feature>
<organism evidence="2 3">
    <name type="scientific">Fusarium redolens</name>
    <dbReference type="NCBI Taxonomy" id="48865"/>
    <lineage>
        <taxon>Eukaryota</taxon>
        <taxon>Fungi</taxon>
        <taxon>Dikarya</taxon>
        <taxon>Ascomycota</taxon>
        <taxon>Pezizomycotina</taxon>
        <taxon>Sordariomycetes</taxon>
        <taxon>Hypocreomycetidae</taxon>
        <taxon>Hypocreales</taxon>
        <taxon>Nectriaceae</taxon>
        <taxon>Fusarium</taxon>
        <taxon>Fusarium redolens species complex</taxon>
    </lineage>
</organism>
<name>A0A9P9K5B9_FUSRE</name>
<dbReference type="GeneID" id="70228070"/>
<reference evidence="2" key="1">
    <citation type="journal article" date="2021" name="Nat. Commun.">
        <title>Genetic determinants of endophytism in the Arabidopsis root mycobiome.</title>
        <authorList>
            <person name="Mesny F."/>
            <person name="Miyauchi S."/>
            <person name="Thiergart T."/>
            <person name="Pickel B."/>
            <person name="Atanasova L."/>
            <person name="Karlsson M."/>
            <person name="Huettel B."/>
            <person name="Barry K.W."/>
            <person name="Haridas S."/>
            <person name="Chen C."/>
            <person name="Bauer D."/>
            <person name="Andreopoulos W."/>
            <person name="Pangilinan J."/>
            <person name="LaButti K."/>
            <person name="Riley R."/>
            <person name="Lipzen A."/>
            <person name="Clum A."/>
            <person name="Drula E."/>
            <person name="Henrissat B."/>
            <person name="Kohler A."/>
            <person name="Grigoriev I.V."/>
            <person name="Martin F.M."/>
            <person name="Hacquard S."/>
        </authorList>
    </citation>
    <scope>NUCLEOTIDE SEQUENCE</scope>
    <source>
        <strain evidence="2">MPI-CAGE-AT-0023</strain>
    </source>
</reference>
<gene>
    <name evidence="2" type="ORF">BKA55DRAFT_677417</name>
</gene>
<protein>
    <submittedName>
        <fullName evidence="2">Uncharacterized protein</fullName>
    </submittedName>
</protein>
<dbReference type="OrthoDB" id="2341546at2759"/>
<dbReference type="Proteomes" id="UP000720189">
    <property type="component" value="Unassembled WGS sequence"/>
</dbReference>
<dbReference type="RefSeq" id="XP_046047783.1">
    <property type="nucleotide sequence ID" value="XM_046198116.1"/>
</dbReference>
<dbReference type="EMBL" id="JAGMUX010000011">
    <property type="protein sequence ID" value="KAH7244560.1"/>
    <property type="molecule type" value="Genomic_DNA"/>
</dbReference>
<evidence type="ECO:0000313" key="2">
    <source>
        <dbReference type="EMBL" id="KAH7244560.1"/>
    </source>
</evidence>
<feature type="region of interest" description="Disordered" evidence="1">
    <location>
        <begin position="1"/>
        <end position="48"/>
    </location>
</feature>
<evidence type="ECO:0000313" key="3">
    <source>
        <dbReference type="Proteomes" id="UP000720189"/>
    </source>
</evidence>
<sequence length="85" mass="8932">MSQGPCMSFSTCTRSSSPSSHTDSQFSTAPIGATQNAPADASDAPTVIGSGDMFDAEFMDPYGYILSTDPSLMVDNLEDPCLRIS</sequence>